<reference evidence="2" key="1">
    <citation type="submission" date="2016-01" db="EMBL/GenBank/DDBJ databases">
        <title>Isolation and Characterization of Enterobacteria phage CBB.</title>
        <authorList>
            <person name="Buttimer C.T.H."/>
            <person name="Hendrix H."/>
            <person name="Alexandre H."/>
            <person name="O'Mahony J."/>
            <person name="Lavigne R."/>
            <person name="Coffey A."/>
        </authorList>
    </citation>
    <scope>NUCLEOTIDE SEQUENCE [LARGE SCALE GENOMIC DNA]</scope>
</reference>
<keyword evidence="2" id="KW-1185">Reference proteome</keyword>
<gene>
    <name evidence="1" type="ORF">CBB_433</name>
</gene>
<evidence type="ECO:0000313" key="1">
    <source>
        <dbReference type="EMBL" id="AMM43996.1"/>
    </source>
</evidence>
<name>A0A1L2CVH2_9CAUD</name>
<evidence type="ECO:0000313" key="2">
    <source>
        <dbReference type="Proteomes" id="UP000223891"/>
    </source>
</evidence>
<dbReference type="EMBL" id="KU574722">
    <property type="protein sequence ID" value="AMM43996.1"/>
    <property type="molecule type" value="Genomic_DNA"/>
</dbReference>
<accession>A0A1L2CVH2</accession>
<dbReference type="Proteomes" id="UP000223891">
    <property type="component" value="Segment"/>
</dbReference>
<proteinExistence type="predicted"/>
<protein>
    <submittedName>
        <fullName evidence="1">Uncharacterized protein</fullName>
    </submittedName>
</protein>
<organism evidence="1 2">
    <name type="scientific">Pectobacterium phage vB_PcaM_CBB</name>
    <dbReference type="NCBI Taxonomy" id="2772511"/>
    <lineage>
        <taxon>Viruses</taxon>
        <taxon>Duplodnaviria</taxon>
        <taxon>Heunggongvirae</taxon>
        <taxon>Uroviricota</taxon>
        <taxon>Caudoviricetes</taxon>
        <taxon>Mimasvirus</taxon>
        <taxon>Mimasvirus CBB</taxon>
    </lineage>
</organism>
<sequence length="135" mass="16005">MNELIETWMHNVKVYPPAEIFFEKYGKEAKAEERIKQLCEDVYRFCFPEGTKNPLGDLGQSYREFEVAYLMGFDGMKPEYITKVKDAFLADVKYAITELEKMFKKDQILQQYYAPWKVKFADINSAVYDMTKDYV</sequence>